<feature type="signal peptide" evidence="1">
    <location>
        <begin position="1"/>
        <end position="24"/>
    </location>
</feature>
<dbReference type="EMBL" id="CP059733">
    <property type="protein sequence ID" value="WDE07473.1"/>
    <property type="molecule type" value="Genomic_DNA"/>
</dbReference>
<evidence type="ECO:0000313" key="3">
    <source>
        <dbReference type="Proteomes" id="UP000032352"/>
    </source>
</evidence>
<dbReference type="RefSeq" id="WP_044842544.1">
    <property type="nucleotide sequence ID" value="NZ_CP059733.1"/>
</dbReference>
<reference evidence="2 3" key="2">
    <citation type="journal article" date="2022" name="Mar. Drugs">
        <title>Bioassay-Guided Fractionation Leads to the Detection of Cholic Acid Generated by the Rare Thalassomonas sp.</title>
        <authorList>
            <person name="Pheiffer F."/>
            <person name="Schneider Y.K."/>
            <person name="Hansen E.H."/>
            <person name="Andersen J.H."/>
            <person name="Isaksson J."/>
            <person name="Busche T."/>
            <person name="R C."/>
            <person name="Kalinowski J."/>
            <person name="Zyl L.V."/>
            <person name="Trindade M."/>
        </authorList>
    </citation>
    <scope>NUCLEOTIDE SEQUENCE [LARGE SCALE GENOMIC DNA]</scope>
    <source>
        <strain evidence="2 3">XOM25</strain>
    </source>
</reference>
<dbReference type="AlphaFoldDB" id="A0AAE9Z6F7"/>
<feature type="chain" id="PRO_5041986959" evidence="1">
    <location>
        <begin position="25"/>
        <end position="205"/>
    </location>
</feature>
<dbReference type="KEGG" id="tvd:SG34_011625"/>
<dbReference type="Proteomes" id="UP000032352">
    <property type="component" value="Chromosome"/>
</dbReference>
<name>A0AAE9Z6F7_9GAMM</name>
<proteinExistence type="predicted"/>
<evidence type="ECO:0000313" key="2">
    <source>
        <dbReference type="EMBL" id="WDE07473.1"/>
    </source>
</evidence>
<keyword evidence="3" id="KW-1185">Reference proteome</keyword>
<reference evidence="2 3" key="1">
    <citation type="journal article" date="2015" name="Genome Announc.">
        <title>Draft Genome Sequences of Marine Isolates of Thalassomonas viridans and Thalassomonas actiniarum.</title>
        <authorList>
            <person name="Olonade I."/>
            <person name="van Zyl L.J."/>
            <person name="Trindade M."/>
        </authorList>
    </citation>
    <scope>NUCLEOTIDE SEQUENCE [LARGE SCALE GENOMIC DNA]</scope>
    <source>
        <strain evidence="2 3">XOM25</strain>
    </source>
</reference>
<keyword evidence="1" id="KW-0732">Signal</keyword>
<protein>
    <submittedName>
        <fullName evidence="2">Uncharacterized protein</fullName>
    </submittedName>
</protein>
<organism evidence="2 3">
    <name type="scientific">Thalassomonas viridans</name>
    <dbReference type="NCBI Taxonomy" id="137584"/>
    <lineage>
        <taxon>Bacteria</taxon>
        <taxon>Pseudomonadati</taxon>
        <taxon>Pseudomonadota</taxon>
        <taxon>Gammaproteobacteria</taxon>
        <taxon>Alteromonadales</taxon>
        <taxon>Colwelliaceae</taxon>
        <taxon>Thalassomonas</taxon>
    </lineage>
</organism>
<sequence>MINLRSSSLVLAMAVVGLTFSAQASALSAEPVVSAKAIKIKAGEGNNATIVADINGENFRVELPKEALHDKEALEASVAGLPEEVRETLLSTLSDIELGEHMVKVKQVVVDTKGSAEGLARLHVSGESGEERVIVVDIDKDELAAGHYKFFESIDGLSGNKFSKVISGDHAGKVIGKDTIIRLLAAAELTPQELDEIQQALDDKR</sequence>
<gene>
    <name evidence="2" type="ORF">SG34_011625</name>
</gene>
<evidence type="ECO:0000256" key="1">
    <source>
        <dbReference type="SAM" id="SignalP"/>
    </source>
</evidence>
<accession>A0AAE9Z6F7</accession>